<name>A0A1I1YU73_9BACI</name>
<feature type="domain" description="CHY-type" evidence="4">
    <location>
        <begin position="6"/>
        <end position="87"/>
    </location>
</feature>
<keyword evidence="6" id="KW-1185">Reference proteome</keyword>
<evidence type="ECO:0000259" key="4">
    <source>
        <dbReference type="PROSITE" id="PS51266"/>
    </source>
</evidence>
<dbReference type="InterPro" id="IPR037274">
    <property type="entry name" value="Znf_CHY_sf"/>
</dbReference>
<dbReference type="GO" id="GO:0045041">
    <property type="term" value="P:protein import into mitochondrial intermembrane space"/>
    <property type="evidence" value="ECO:0007669"/>
    <property type="project" value="TreeGrafter"/>
</dbReference>
<evidence type="ECO:0000256" key="2">
    <source>
        <dbReference type="ARBA" id="ARBA00022771"/>
    </source>
</evidence>
<reference evidence="6" key="1">
    <citation type="submission" date="2016-10" db="EMBL/GenBank/DDBJ databases">
        <authorList>
            <person name="Varghese N."/>
            <person name="Submissions S."/>
        </authorList>
    </citation>
    <scope>NUCLEOTIDE SEQUENCE [LARGE SCALE GENOMIC DNA]</scope>
    <source>
        <strain evidence="6">DSM 22530</strain>
    </source>
</reference>
<dbReference type="PANTHER" id="PTHR28082:SF1">
    <property type="entry name" value="HELPER OF TIM PROTEIN 13"/>
    <property type="match status" value="1"/>
</dbReference>
<proteinExistence type="predicted"/>
<keyword evidence="2" id="KW-0863">Zinc-finger</keyword>
<sequence length="103" mass="12131">MRVIGAIDAETRCKHYHAQNDRIAIKFYCCGEYFSCIDCHEAYGCSDRKVWPRKYFDQRAILCGSCHHELTINAYLSSSYRCPNCDADFNPGCAWHYHLYFER</sequence>
<dbReference type="PANTHER" id="PTHR28082">
    <property type="entry name" value="ZINC FINGER PROTEIN"/>
    <property type="match status" value="1"/>
</dbReference>
<dbReference type="AlphaFoldDB" id="A0A1I1YU73"/>
<protein>
    <submittedName>
        <fullName evidence="5">Uncharacterized protein, contains Zn-finger domain of CHY type</fullName>
    </submittedName>
</protein>
<keyword evidence="1" id="KW-0479">Metal-binding</keyword>
<dbReference type="STRING" id="640948.SAMN05216238_110104"/>
<evidence type="ECO:0000256" key="3">
    <source>
        <dbReference type="ARBA" id="ARBA00022833"/>
    </source>
</evidence>
<dbReference type="OrthoDB" id="882119at2"/>
<organism evidence="5 6">
    <name type="scientific">Lentibacillus persicus</name>
    <dbReference type="NCBI Taxonomy" id="640948"/>
    <lineage>
        <taxon>Bacteria</taxon>
        <taxon>Bacillati</taxon>
        <taxon>Bacillota</taxon>
        <taxon>Bacilli</taxon>
        <taxon>Bacillales</taxon>
        <taxon>Bacillaceae</taxon>
        <taxon>Lentibacillus</taxon>
    </lineage>
</organism>
<dbReference type="GO" id="GO:0008270">
    <property type="term" value="F:zinc ion binding"/>
    <property type="evidence" value="ECO:0007669"/>
    <property type="project" value="UniProtKB-KW"/>
</dbReference>
<accession>A0A1I1YU73</accession>
<keyword evidence="3" id="KW-0862">Zinc</keyword>
<dbReference type="PROSITE" id="PS51266">
    <property type="entry name" value="ZF_CHY"/>
    <property type="match status" value="1"/>
</dbReference>
<gene>
    <name evidence="5" type="ORF">SAMN05216238_110104</name>
</gene>
<dbReference type="Proteomes" id="UP000199474">
    <property type="component" value="Unassembled WGS sequence"/>
</dbReference>
<dbReference type="InterPro" id="IPR008913">
    <property type="entry name" value="Znf_CHY"/>
</dbReference>
<dbReference type="InterPro" id="IPR016694">
    <property type="entry name" value="UCP017292"/>
</dbReference>
<dbReference type="EMBL" id="FOMR01000010">
    <property type="protein sequence ID" value="SFE22882.1"/>
    <property type="molecule type" value="Genomic_DNA"/>
</dbReference>
<evidence type="ECO:0000256" key="1">
    <source>
        <dbReference type="ARBA" id="ARBA00022723"/>
    </source>
</evidence>
<evidence type="ECO:0000313" key="5">
    <source>
        <dbReference type="EMBL" id="SFE22882.1"/>
    </source>
</evidence>
<dbReference type="SUPFAM" id="SSF161219">
    <property type="entry name" value="CHY zinc finger-like"/>
    <property type="match status" value="1"/>
</dbReference>
<dbReference type="PIRSF" id="PIRSF017292">
    <property type="entry name" value="UCP017292_Znf_CHY"/>
    <property type="match status" value="1"/>
</dbReference>
<dbReference type="InterPro" id="IPR052604">
    <property type="entry name" value="Mito_Tim_assembly_helper"/>
</dbReference>
<evidence type="ECO:0000313" key="6">
    <source>
        <dbReference type="Proteomes" id="UP000199474"/>
    </source>
</evidence>